<dbReference type="KEGG" id="plei:Q9312_16550"/>
<dbReference type="Proteomes" id="UP001239782">
    <property type="component" value="Chromosome"/>
</dbReference>
<name>A0AA51RSH1_9GAMM</name>
<protein>
    <submittedName>
        <fullName evidence="1">Uncharacterized protein</fullName>
    </submittedName>
</protein>
<dbReference type="RefSeq" id="WP_309201977.1">
    <property type="nucleotide sequence ID" value="NZ_CP133548.1"/>
</dbReference>
<sequence>MMVLVFNLLVGLRSANPTYALTLRLNLDVLTDVGWIDEENQTMTLP</sequence>
<evidence type="ECO:0000313" key="1">
    <source>
        <dbReference type="EMBL" id="WMS86832.1"/>
    </source>
</evidence>
<dbReference type="AlphaFoldDB" id="A0AA51RSH1"/>
<proteinExistence type="predicted"/>
<keyword evidence="2" id="KW-1185">Reference proteome</keyword>
<accession>A0AA51RSH1</accession>
<dbReference type="EMBL" id="CP133548">
    <property type="protein sequence ID" value="WMS86832.1"/>
    <property type="molecule type" value="Genomic_DNA"/>
</dbReference>
<gene>
    <name evidence="1" type="ORF">Q9312_16550</name>
</gene>
<reference evidence="1 2" key="1">
    <citation type="submission" date="2023-08" db="EMBL/GenBank/DDBJ databases">
        <title>Pleionea litopenaei sp. nov., isolated from stomach of juvenile Litopenaeus vannamei.</title>
        <authorList>
            <person name="Rho A.M."/>
            <person name="Hwang C.Y."/>
        </authorList>
    </citation>
    <scope>NUCLEOTIDE SEQUENCE [LARGE SCALE GENOMIC DNA]</scope>
    <source>
        <strain evidence="1 2">HL-JVS1</strain>
    </source>
</reference>
<evidence type="ECO:0000313" key="2">
    <source>
        <dbReference type="Proteomes" id="UP001239782"/>
    </source>
</evidence>
<organism evidence="1 2">
    <name type="scientific">Pleionea litopenaei</name>
    <dbReference type="NCBI Taxonomy" id="3070815"/>
    <lineage>
        <taxon>Bacteria</taxon>
        <taxon>Pseudomonadati</taxon>
        <taxon>Pseudomonadota</taxon>
        <taxon>Gammaproteobacteria</taxon>
        <taxon>Oceanospirillales</taxon>
        <taxon>Pleioneaceae</taxon>
        <taxon>Pleionea</taxon>
    </lineage>
</organism>